<protein>
    <submittedName>
        <fullName evidence="1">Uncharacterized protein</fullName>
    </submittedName>
</protein>
<accession>A0A0F9E9F8</accession>
<dbReference type="AlphaFoldDB" id="A0A0F9E9F8"/>
<proteinExistence type="predicted"/>
<organism evidence="1">
    <name type="scientific">marine sediment metagenome</name>
    <dbReference type="NCBI Taxonomy" id="412755"/>
    <lineage>
        <taxon>unclassified sequences</taxon>
        <taxon>metagenomes</taxon>
        <taxon>ecological metagenomes</taxon>
    </lineage>
</organism>
<dbReference type="EMBL" id="LAZR01025846">
    <property type="protein sequence ID" value="KKL70619.1"/>
    <property type="molecule type" value="Genomic_DNA"/>
</dbReference>
<gene>
    <name evidence="1" type="ORF">LCGC14_2103100</name>
</gene>
<name>A0A0F9E9F8_9ZZZZ</name>
<comment type="caution">
    <text evidence="1">The sequence shown here is derived from an EMBL/GenBank/DDBJ whole genome shotgun (WGS) entry which is preliminary data.</text>
</comment>
<sequence>MRQIDQQRIRAQIDLANRITRHGEVDLEQALKERAALAERVGERRAVFLAWMKKKGMPRHEIEAELRGLDALIVQLRTSPFSRQSLGGLGRMMG</sequence>
<evidence type="ECO:0000313" key="1">
    <source>
        <dbReference type="EMBL" id="KKL70619.1"/>
    </source>
</evidence>
<reference evidence="1" key="1">
    <citation type="journal article" date="2015" name="Nature">
        <title>Complex archaea that bridge the gap between prokaryotes and eukaryotes.</title>
        <authorList>
            <person name="Spang A."/>
            <person name="Saw J.H."/>
            <person name="Jorgensen S.L."/>
            <person name="Zaremba-Niedzwiedzka K."/>
            <person name="Martijn J."/>
            <person name="Lind A.E."/>
            <person name="van Eijk R."/>
            <person name="Schleper C."/>
            <person name="Guy L."/>
            <person name="Ettema T.J."/>
        </authorList>
    </citation>
    <scope>NUCLEOTIDE SEQUENCE</scope>
</reference>